<evidence type="ECO:0000313" key="6">
    <source>
        <dbReference type="EMBL" id="OGD78512.1"/>
    </source>
</evidence>
<sequence>MSADTVVIILLILLVITLLGGLAFVYLLLRSRLDALAANKDGASLQAWLQSTQGAISTLQTSLTSTLQTSNKNTTDTLQQSYQQLHERLDNAAKVIGELKSETGKFSEIGRSMHELQAFLTSPKLRGNLGERILTDLLSQVLPAEAYSLQFRFRSGDIVDAIIRTQAGLIPIDSKFPMENFNLLNLADLTAADKTRVKTQFINDVKKHIRDISKKYIRTDENTLDFALMYIPSEAVYYEITATIPELQTFAQDHRVLPTSPSTFYAFLRTIYVSFEGARIAKTALLILRSLKDIQKTSTDFGDHLTVLSKHLTNAYNNMNTISSEYTQLQGKINSTSSLPAPEEKLLEE</sequence>
<dbReference type="AlphaFoldDB" id="A0A1F5FG40"/>
<keyword evidence="3" id="KW-0175">Coiled coil</keyword>
<dbReference type="Pfam" id="PF02646">
    <property type="entry name" value="RmuC"/>
    <property type="match status" value="1"/>
</dbReference>
<reference evidence="6 7" key="1">
    <citation type="journal article" date="2016" name="Nat. Commun.">
        <title>Thousands of microbial genomes shed light on interconnected biogeochemical processes in an aquifer system.</title>
        <authorList>
            <person name="Anantharaman K."/>
            <person name="Brown C.T."/>
            <person name="Hug L.A."/>
            <person name="Sharon I."/>
            <person name="Castelle C.J."/>
            <person name="Probst A.J."/>
            <person name="Thomas B.C."/>
            <person name="Singh A."/>
            <person name="Wilkins M.J."/>
            <person name="Karaoz U."/>
            <person name="Brodie E.L."/>
            <person name="Williams K.H."/>
            <person name="Hubbard S.S."/>
            <person name="Banfield J.F."/>
        </authorList>
    </citation>
    <scope>NUCLEOTIDE SEQUENCE [LARGE SCALE GENOMIC DNA]</scope>
</reference>
<dbReference type="GO" id="GO:0006310">
    <property type="term" value="P:DNA recombination"/>
    <property type="evidence" value="ECO:0007669"/>
    <property type="project" value="UniProtKB-KW"/>
</dbReference>
<keyword evidence="4" id="KW-0233">DNA recombination</keyword>
<gene>
    <name evidence="6" type="ORF">A2368_02590</name>
</gene>
<evidence type="ECO:0000256" key="2">
    <source>
        <dbReference type="ARBA" id="ARBA00009840"/>
    </source>
</evidence>
<evidence type="ECO:0000256" key="3">
    <source>
        <dbReference type="ARBA" id="ARBA00023054"/>
    </source>
</evidence>
<organism evidence="6 7">
    <name type="scientific">Candidatus Collierbacteria bacterium RIFOXYB1_FULL_49_13</name>
    <dbReference type="NCBI Taxonomy" id="1817728"/>
    <lineage>
        <taxon>Bacteria</taxon>
        <taxon>Candidatus Collieribacteriota</taxon>
    </lineage>
</organism>
<keyword evidence="5" id="KW-0472">Membrane</keyword>
<dbReference type="Proteomes" id="UP000176682">
    <property type="component" value="Unassembled WGS sequence"/>
</dbReference>
<dbReference type="PANTHER" id="PTHR30563:SF0">
    <property type="entry name" value="DNA RECOMBINATION PROTEIN RMUC"/>
    <property type="match status" value="1"/>
</dbReference>
<evidence type="ECO:0000256" key="1">
    <source>
        <dbReference type="ARBA" id="ARBA00003416"/>
    </source>
</evidence>
<evidence type="ECO:0008006" key="8">
    <source>
        <dbReference type="Google" id="ProtNLM"/>
    </source>
</evidence>
<dbReference type="EMBL" id="MFAM01000044">
    <property type="protein sequence ID" value="OGD78512.1"/>
    <property type="molecule type" value="Genomic_DNA"/>
</dbReference>
<proteinExistence type="inferred from homology"/>
<comment type="caution">
    <text evidence="6">The sequence shown here is derived from an EMBL/GenBank/DDBJ whole genome shotgun (WGS) entry which is preliminary data.</text>
</comment>
<comment type="similarity">
    <text evidence="2">Belongs to the RmuC family.</text>
</comment>
<evidence type="ECO:0000256" key="4">
    <source>
        <dbReference type="ARBA" id="ARBA00023172"/>
    </source>
</evidence>
<evidence type="ECO:0000256" key="5">
    <source>
        <dbReference type="SAM" id="Phobius"/>
    </source>
</evidence>
<name>A0A1F5FG40_9BACT</name>
<feature type="transmembrane region" description="Helical" evidence="5">
    <location>
        <begin position="6"/>
        <end position="29"/>
    </location>
</feature>
<dbReference type="PANTHER" id="PTHR30563">
    <property type="entry name" value="DNA RECOMBINATION PROTEIN RMUC"/>
    <property type="match status" value="1"/>
</dbReference>
<keyword evidence="5" id="KW-1133">Transmembrane helix</keyword>
<evidence type="ECO:0000313" key="7">
    <source>
        <dbReference type="Proteomes" id="UP000176682"/>
    </source>
</evidence>
<keyword evidence="5" id="KW-0812">Transmembrane</keyword>
<comment type="function">
    <text evidence="1">Involved in DNA recombination.</text>
</comment>
<accession>A0A1F5FG40</accession>
<dbReference type="InterPro" id="IPR003798">
    <property type="entry name" value="DNA_recombination_RmuC"/>
</dbReference>
<protein>
    <recommendedName>
        <fullName evidence="8">DNA recombination protein RmuC</fullName>
    </recommendedName>
</protein>